<proteinExistence type="predicted"/>
<keyword evidence="3" id="KW-1185">Reference proteome</keyword>
<comment type="caution">
    <text evidence="2">The sequence shown here is derived from an EMBL/GenBank/DDBJ whole genome shotgun (WGS) entry which is preliminary data.</text>
</comment>
<accession>A0AAV6QWS5</accession>
<evidence type="ECO:0000313" key="2">
    <source>
        <dbReference type="EMBL" id="KAG7496497.1"/>
    </source>
</evidence>
<feature type="transmembrane region" description="Helical" evidence="1">
    <location>
        <begin position="35"/>
        <end position="54"/>
    </location>
</feature>
<sequence>MKPVCVCLGMSTRSSVMLEMDNVTSKSSRCSSCPAIVAVLWIVIALARIIYGVVTFKDCPQQVCAFMYLLILALLALFFICTVTMKSESSAAQPPKKPKYSKTGHLCLMGLFLCSAIIAGGTISINQLNNGKISPDAIYCNHKLYTFAFWNTLWEIGLLGFLLRRGCKDF</sequence>
<keyword evidence="1" id="KW-0472">Membrane</keyword>
<evidence type="ECO:0000256" key="1">
    <source>
        <dbReference type="SAM" id="Phobius"/>
    </source>
</evidence>
<feature type="transmembrane region" description="Helical" evidence="1">
    <location>
        <begin position="145"/>
        <end position="163"/>
    </location>
</feature>
<protein>
    <submittedName>
        <fullName evidence="2">Uncharacterized protein</fullName>
    </submittedName>
</protein>
<feature type="transmembrane region" description="Helical" evidence="1">
    <location>
        <begin position="66"/>
        <end position="85"/>
    </location>
</feature>
<dbReference type="Proteomes" id="UP000693946">
    <property type="component" value="Linkage Group LG3"/>
</dbReference>
<name>A0AAV6QWS5_SOLSE</name>
<keyword evidence="1" id="KW-1133">Transmembrane helix</keyword>
<evidence type="ECO:0000313" key="3">
    <source>
        <dbReference type="Proteomes" id="UP000693946"/>
    </source>
</evidence>
<keyword evidence="1" id="KW-0812">Transmembrane</keyword>
<organism evidence="2 3">
    <name type="scientific">Solea senegalensis</name>
    <name type="common">Senegalese sole</name>
    <dbReference type="NCBI Taxonomy" id="28829"/>
    <lineage>
        <taxon>Eukaryota</taxon>
        <taxon>Metazoa</taxon>
        <taxon>Chordata</taxon>
        <taxon>Craniata</taxon>
        <taxon>Vertebrata</taxon>
        <taxon>Euteleostomi</taxon>
        <taxon>Actinopterygii</taxon>
        <taxon>Neopterygii</taxon>
        <taxon>Teleostei</taxon>
        <taxon>Neoteleostei</taxon>
        <taxon>Acanthomorphata</taxon>
        <taxon>Carangaria</taxon>
        <taxon>Pleuronectiformes</taxon>
        <taxon>Pleuronectoidei</taxon>
        <taxon>Soleidae</taxon>
        <taxon>Solea</taxon>
    </lineage>
</organism>
<dbReference type="EMBL" id="JAGKHQ010000015">
    <property type="protein sequence ID" value="KAG7496497.1"/>
    <property type="molecule type" value="Genomic_DNA"/>
</dbReference>
<reference evidence="2 3" key="1">
    <citation type="journal article" date="2021" name="Sci. Rep.">
        <title>Chromosome anchoring in Senegalese sole (Solea senegalensis) reveals sex-associated markers and genome rearrangements in flatfish.</title>
        <authorList>
            <person name="Guerrero-Cozar I."/>
            <person name="Gomez-Garrido J."/>
            <person name="Berbel C."/>
            <person name="Martinez-Blanch J.F."/>
            <person name="Alioto T."/>
            <person name="Claros M.G."/>
            <person name="Gagnaire P.A."/>
            <person name="Manchado M."/>
        </authorList>
    </citation>
    <scope>NUCLEOTIDE SEQUENCE [LARGE SCALE GENOMIC DNA]</scope>
    <source>
        <strain evidence="2">Sse05_10M</strain>
    </source>
</reference>
<gene>
    <name evidence="2" type="ORF">JOB18_020175</name>
</gene>
<dbReference type="AlphaFoldDB" id="A0AAV6QWS5"/>
<feature type="transmembrane region" description="Helical" evidence="1">
    <location>
        <begin position="106"/>
        <end position="125"/>
    </location>
</feature>